<keyword evidence="9" id="KW-0460">Magnesium</keyword>
<evidence type="ECO:0000256" key="3">
    <source>
        <dbReference type="ARBA" id="ARBA00019010"/>
    </source>
</evidence>
<dbReference type="RefSeq" id="WP_001202512.1">
    <property type="nucleotide sequence ID" value="NZ_CP007604.1"/>
</dbReference>
<dbReference type="eggNOG" id="COG0802">
    <property type="taxonomic scope" value="Bacteria"/>
</dbReference>
<evidence type="ECO:0000256" key="6">
    <source>
        <dbReference type="ARBA" id="ARBA00022723"/>
    </source>
</evidence>
<sequence>MRANLDELDKVAAAILKDDFKGVVLLKGVVGSGKTTLVQACLKRLGLDIQATSPTFSLMHAYSESVFHYDFYMRDLEACLELGMLECLLEKGIHFVEWGDEKLEKILKKYDLAIKVVEIKTESTSRFYTIKIA</sequence>
<evidence type="ECO:0000256" key="8">
    <source>
        <dbReference type="ARBA" id="ARBA00022840"/>
    </source>
</evidence>
<protein>
    <recommendedName>
        <fullName evidence="3">tRNA threonylcarbamoyladenosine biosynthesis protein TsaE</fullName>
    </recommendedName>
    <alternativeName>
        <fullName evidence="10">t(6)A37 threonylcarbamoyladenosine biosynthesis protein TsaE</fullName>
    </alternativeName>
</protein>
<reference evidence="11 12" key="1">
    <citation type="submission" date="2018-10" db="EMBL/GenBank/DDBJ databases">
        <title>Genetic determinants and prediction of antibiotic resistance phenotypes in Helicobacter pylori.</title>
        <authorList>
            <person name="Wagner K."/>
        </authorList>
    </citation>
    <scope>NUCLEOTIDE SEQUENCE [LARGE SCALE GENOMIC DNA]</scope>
    <source>
        <strain evidence="11 12">ZH117</strain>
    </source>
</reference>
<dbReference type="Proteomes" id="UP000288704">
    <property type="component" value="Unassembled WGS sequence"/>
</dbReference>
<gene>
    <name evidence="11" type="primary">tsaE</name>
    <name evidence="11" type="ORF">EC574_01585</name>
</gene>
<evidence type="ECO:0000256" key="5">
    <source>
        <dbReference type="ARBA" id="ARBA00022694"/>
    </source>
</evidence>
<dbReference type="PANTHER" id="PTHR33540:SF2">
    <property type="entry name" value="TRNA THREONYLCARBAMOYLADENOSINE BIOSYNTHESIS PROTEIN TSAE"/>
    <property type="match status" value="1"/>
</dbReference>
<keyword evidence="5" id="KW-0819">tRNA processing</keyword>
<dbReference type="PANTHER" id="PTHR33540">
    <property type="entry name" value="TRNA THREONYLCARBAMOYLADENOSINE BIOSYNTHESIS PROTEIN TSAE"/>
    <property type="match status" value="1"/>
</dbReference>
<evidence type="ECO:0000256" key="7">
    <source>
        <dbReference type="ARBA" id="ARBA00022741"/>
    </source>
</evidence>
<evidence type="ECO:0000256" key="4">
    <source>
        <dbReference type="ARBA" id="ARBA00022490"/>
    </source>
</evidence>
<dbReference type="GO" id="GO:0005737">
    <property type="term" value="C:cytoplasm"/>
    <property type="evidence" value="ECO:0007669"/>
    <property type="project" value="UniProtKB-SubCell"/>
</dbReference>
<comment type="caution">
    <text evidence="11">The sequence shown here is derived from an EMBL/GenBank/DDBJ whole genome shotgun (WGS) entry which is preliminary data.</text>
</comment>
<evidence type="ECO:0000313" key="11">
    <source>
        <dbReference type="EMBL" id="RVZ64995.1"/>
    </source>
</evidence>
<keyword evidence="4" id="KW-0963">Cytoplasm</keyword>
<dbReference type="NCBIfam" id="TIGR00150">
    <property type="entry name" value="T6A_YjeE"/>
    <property type="match status" value="1"/>
</dbReference>
<dbReference type="GO" id="GO:0002949">
    <property type="term" value="P:tRNA threonylcarbamoyladenosine modification"/>
    <property type="evidence" value="ECO:0007669"/>
    <property type="project" value="InterPro"/>
</dbReference>
<dbReference type="GO" id="GO:0016740">
    <property type="term" value="F:transferase activity"/>
    <property type="evidence" value="ECO:0007669"/>
    <property type="project" value="UniProtKB-KW"/>
</dbReference>
<keyword evidence="7" id="KW-0547">Nucleotide-binding</keyword>
<dbReference type="GO" id="GO:0046872">
    <property type="term" value="F:metal ion binding"/>
    <property type="evidence" value="ECO:0007669"/>
    <property type="project" value="UniProtKB-KW"/>
</dbReference>
<dbReference type="AlphaFoldDB" id="A0A024C7Z0"/>
<comment type="subcellular location">
    <subcellularLocation>
        <location evidence="1">Cytoplasm</location>
    </subcellularLocation>
</comment>
<keyword evidence="8" id="KW-0067">ATP-binding</keyword>
<organism evidence="11 12">
    <name type="scientific">Helicobacter pylori</name>
    <name type="common">Campylobacter pylori</name>
    <dbReference type="NCBI Taxonomy" id="210"/>
    <lineage>
        <taxon>Bacteria</taxon>
        <taxon>Pseudomonadati</taxon>
        <taxon>Campylobacterota</taxon>
        <taxon>Epsilonproteobacteria</taxon>
        <taxon>Campylobacterales</taxon>
        <taxon>Helicobacteraceae</taxon>
        <taxon>Helicobacter</taxon>
    </lineage>
</organism>
<dbReference type="Pfam" id="PF02367">
    <property type="entry name" value="TsaE"/>
    <property type="match status" value="1"/>
</dbReference>
<dbReference type="EMBL" id="RJIC01000002">
    <property type="protein sequence ID" value="RVZ64995.1"/>
    <property type="molecule type" value="Genomic_DNA"/>
</dbReference>
<accession>A0A024C7Z0</accession>
<proteinExistence type="inferred from homology"/>
<dbReference type="GO" id="GO:0005524">
    <property type="term" value="F:ATP binding"/>
    <property type="evidence" value="ECO:0007669"/>
    <property type="project" value="UniProtKB-KW"/>
</dbReference>
<keyword evidence="11" id="KW-0808">Transferase</keyword>
<dbReference type="InterPro" id="IPR027417">
    <property type="entry name" value="P-loop_NTPase"/>
</dbReference>
<name>A0A024C7Z0_HELPX</name>
<evidence type="ECO:0000256" key="1">
    <source>
        <dbReference type="ARBA" id="ARBA00004496"/>
    </source>
</evidence>
<evidence type="ECO:0000256" key="9">
    <source>
        <dbReference type="ARBA" id="ARBA00022842"/>
    </source>
</evidence>
<evidence type="ECO:0000313" key="12">
    <source>
        <dbReference type="Proteomes" id="UP000288704"/>
    </source>
</evidence>
<dbReference type="Gene3D" id="3.40.50.300">
    <property type="entry name" value="P-loop containing nucleotide triphosphate hydrolases"/>
    <property type="match status" value="1"/>
</dbReference>
<keyword evidence="6" id="KW-0479">Metal-binding</keyword>
<evidence type="ECO:0000256" key="2">
    <source>
        <dbReference type="ARBA" id="ARBA00007599"/>
    </source>
</evidence>
<dbReference type="SUPFAM" id="SSF52540">
    <property type="entry name" value="P-loop containing nucleoside triphosphate hydrolases"/>
    <property type="match status" value="1"/>
</dbReference>
<evidence type="ECO:0000256" key="10">
    <source>
        <dbReference type="ARBA" id="ARBA00032441"/>
    </source>
</evidence>
<comment type="similarity">
    <text evidence="2">Belongs to the TsaE family.</text>
</comment>
<dbReference type="InterPro" id="IPR003442">
    <property type="entry name" value="T6A_TsaE"/>
</dbReference>